<reference evidence="3" key="2">
    <citation type="submission" date="2025-08" db="UniProtKB">
        <authorList>
            <consortium name="RefSeq"/>
        </authorList>
    </citation>
    <scope>IDENTIFICATION</scope>
    <source>
        <tissue evidence="3">Leaf</tissue>
    </source>
</reference>
<sequence>MLWALRPKLLGRKEGRKSSSSPGTLLPRSNLGRRGAHGTSRSSSAHGPDAEPLSPPLRHRPPNPRPHPSGRPPPPPRPPPPGSPDLLLGHLFRDPLHRDPLLPGKPTALGKPRASATGGGDDGGQLCPSCTTRGEHGLTTVDRELRQRVSRRWTGAAGQAESVLTPDGGGAGAGCGSVYTKPNRAEPNKTAALAAGRGRGCTGATAVVRRRPREGGAADLEWRRRAGLEPNVLGLG</sequence>
<dbReference type="Proteomes" id="UP000515123">
    <property type="component" value="Linkage group 2"/>
</dbReference>
<dbReference type="GeneID" id="109727876"/>
<evidence type="ECO:0000256" key="1">
    <source>
        <dbReference type="SAM" id="MobiDB-lite"/>
    </source>
</evidence>
<dbReference type="RefSeq" id="XP_020113665.1">
    <property type="nucleotide sequence ID" value="XM_020258076.1"/>
</dbReference>
<accession>A0A6P5HBD8</accession>
<keyword evidence="2" id="KW-1185">Reference proteome</keyword>
<feature type="region of interest" description="Disordered" evidence="1">
    <location>
        <begin position="154"/>
        <end position="184"/>
    </location>
</feature>
<feature type="region of interest" description="Disordered" evidence="1">
    <location>
        <begin position="1"/>
        <end position="135"/>
    </location>
</feature>
<proteinExistence type="predicted"/>
<dbReference type="AlphaFoldDB" id="A0A6P5HBD8"/>
<gene>
    <name evidence="3" type="primary">LOC109727876</name>
</gene>
<organism evidence="2 3">
    <name type="scientific">Ananas comosus</name>
    <name type="common">Pineapple</name>
    <name type="synonym">Ananas ananas</name>
    <dbReference type="NCBI Taxonomy" id="4615"/>
    <lineage>
        <taxon>Eukaryota</taxon>
        <taxon>Viridiplantae</taxon>
        <taxon>Streptophyta</taxon>
        <taxon>Embryophyta</taxon>
        <taxon>Tracheophyta</taxon>
        <taxon>Spermatophyta</taxon>
        <taxon>Magnoliopsida</taxon>
        <taxon>Liliopsida</taxon>
        <taxon>Poales</taxon>
        <taxon>Bromeliaceae</taxon>
        <taxon>Bromelioideae</taxon>
        <taxon>Ananas</taxon>
    </lineage>
</organism>
<reference evidence="2" key="1">
    <citation type="journal article" date="2015" name="Nat. Genet.">
        <title>The pineapple genome and the evolution of CAM photosynthesis.</title>
        <authorList>
            <person name="Ming R."/>
            <person name="VanBuren R."/>
            <person name="Wai C.M."/>
            <person name="Tang H."/>
            <person name="Schatz M.C."/>
            <person name="Bowers J.E."/>
            <person name="Lyons E."/>
            <person name="Wang M.L."/>
            <person name="Chen J."/>
            <person name="Biggers E."/>
            <person name="Zhang J."/>
            <person name="Huang L."/>
            <person name="Zhang L."/>
            <person name="Miao W."/>
            <person name="Zhang J."/>
            <person name="Ye Z."/>
            <person name="Miao C."/>
            <person name="Lin Z."/>
            <person name="Wang H."/>
            <person name="Zhou H."/>
            <person name="Yim W.C."/>
            <person name="Priest H.D."/>
            <person name="Zheng C."/>
            <person name="Woodhouse M."/>
            <person name="Edger P.P."/>
            <person name="Guyot R."/>
            <person name="Guo H.B."/>
            <person name="Guo H."/>
            <person name="Zheng G."/>
            <person name="Singh R."/>
            <person name="Sharma A."/>
            <person name="Min X."/>
            <person name="Zheng Y."/>
            <person name="Lee H."/>
            <person name="Gurtowski J."/>
            <person name="Sedlazeck F.J."/>
            <person name="Harkess A."/>
            <person name="McKain M.R."/>
            <person name="Liao Z."/>
            <person name="Fang J."/>
            <person name="Liu J."/>
            <person name="Zhang X."/>
            <person name="Zhang Q."/>
            <person name="Hu W."/>
            <person name="Qin Y."/>
            <person name="Wang K."/>
            <person name="Chen L.Y."/>
            <person name="Shirley N."/>
            <person name="Lin Y.R."/>
            <person name="Liu L.Y."/>
            <person name="Hernandez A.G."/>
            <person name="Wright C.L."/>
            <person name="Bulone V."/>
            <person name="Tuskan G.A."/>
            <person name="Heath K."/>
            <person name="Zee F."/>
            <person name="Moore P.H."/>
            <person name="Sunkar R."/>
            <person name="Leebens-Mack J.H."/>
            <person name="Mockler T."/>
            <person name="Bennetzen J.L."/>
            <person name="Freeling M."/>
            <person name="Sankoff D."/>
            <person name="Paterson A.H."/>
            <person name="Zhu X."/>
            <person name="Yang X."/>
            <person name="Smith J.A."/>
            <person name="Cushman J.C."/>
            <person name="Paull R.E."/>
            <person name="Yu Q."/>
        </authorList>
    </citation>
    <scope>NUCLEOTIDE SEQUENCE [LARGE SCALE GENOMIC DNA]</scope>
    <source>
        <strain evidence="2">cv. F153</strain>
    </source>
</reference>
<feature type="compositionally biased region" description="Pro residues" evidence="1">
    <location>
        <begin position="63"/>
        <end position="83"/>
    </location>
</feature>
<feature type="compositionally biased region" description="Basic and acidic residues" evidence="1">
    <location>
        <begin position="91"/>
        <end position="100"/>
    </location>
</feature>
<evidence type="ECO:0000313" key="2">
    <source>
        <dbReference type="Proteomes" id="UP000515123"/>
    </source>
</evidence>
<protein>
    <submittedName>
        <fullName evidence="3">Homeobox protein engrailed-1-like</fullName>
    </submittedName>
</protein>
<evidence type="ECO:0000313" key="3">
    <source>
        <dbReference type="RefSeq" id="XP_020113665.1"/>
    </source>
</evidence>
<name>A0A6P5HBD8_ANACO</name>